<evidence type="ECO:0000256" key="1">
    <source>
        <dbReference type="SAM" id="SignalP"/>
    </source>
</evidence>
<protein>
    <submittedName>
        <fullName evidence="4">Transglutaminase domain-containing protein</fullName>
    </submittedName>
</protein>
<feature type="domain" description="Transglutaminase-like" evidence="2">
    <location>
        <begin position="318"/>
        <end position="423"/>
    </location>
</feature>
<organism evidence="4">
    <name type="scientific">Flagellimonas sp. MMG031</name>
    <dbReference type="NCBI Taxonomy" id="3158549"/>
    <lineage>
        <taxon>Bacteria</taxon>
        <taxon>Pseudomonadati</taxon>
        <taxon>Bacteroidota</taxon>
        <taxon>Flavobacteriia</taxon>
        <taxon>Flavobacteriales</taxon>
        <taxon>Flavobacteriaceae</taxon>
        <taxon>Flagellimonas</taxon>
    </lineage>
</organism>
<sequence>MKLRLFFLLLLAQQAVVSAKEVKFGKVSEEEVSATQHALYPEANAAILHKNEWVRYNYQYETGWSLVREVHYRIKIYNKEGFDWATLQVPLYAGGTNKEDISSIKGFTYNMVNGKVVDTKLKNDGVFIEEVNEYRNKASITMPEVKEGSVLDIEYKIVSPMYWSIDEFKFQYDIPVDDVEIRLEIPEYFYFKQYSRGFHAIKFDQSNENRTINVSYRSSDQTGSLGRTTRTSGTLNFLENIYTMKASGIPALLEEKYTSNINNFRTSIKFELASTRFPNQPFKNYSLTWEDVAKSIYDYDSFGDELNRKNYFDDDVDQVLNGLSSDSEKAMALFQFVKNKMNWDNFVGVGCSSQGIRKAYKEGKGNVAEINLMLIAMLRYAGLQADPVLVSTRSHGIPLLPTSDGFNYVVAGLQLDNGFVLLDATEKNAFPDVLPMRALNWFGRLIKEDGTSVQVDLTPKTKSLDAVMMSVDLNDDGSIHGRYRQQYTANNAFIFRNNFGEGSEDSYLDELEKRYGDLEISDFELQNQDDLSKPVVQTFSYSKESAYEEIAGKLYLSPLFYLTTSENPFKTEKREFPIDYGYPWTDKYLITINIPEGYAVESIPEPIAVALPENMGQFKYIISAENNIINARVETELNTHVIPASYYPDLKEFYGHIVKKEAEKVILTKL</sequence>
<dbReference type="RefSeq" id="WP_349352760.1">
    <property type="nucleotide sequence ID" value="NZ_CP157804.1"/>
</dbReference>
<dbReference type="InterPro" id="IPR002931">
    <property type="entry name" value="Transglutaminase-like"/>
</dbReference>
<evidence type="ECO:0000313" key="4">
    <source>
        <dbReference type="EMBL" id="XBQ24518.1"/>
    </source>
</evidence>
<name>A0AAU7N117_9FLAO</name>
<feature type="domain" description="DUF3857" evidence="3">
    <location>
        <begin position="67"/>
        <end position="216"/>
    </location>
</feature>
<dbReference type="KEGG" id="fld:ABNE31_06275"/>
<evidence type="ECO:0000259" key="2">
    <source>
        <dbReference type="Pfam" id="PF01841"/>
    </source>
</evidence>
<feature type="chain" id="PRO_5043358265" evidence="1">
    <location>
        <begin position="20"/>
        <end position="670"/>
    </location>
</feature>
<dbReference type="Pfam" id="PF01841">
    <property type="entry name" value="Transglut_core"/>
    <property type="match status" value="1"/>
</dbReference>
<dbReference type="Gene3D" id="2.60.120.1130">
    <property type="match status" value="1"/>
</dbReference>
<reference evidence="4" key="1">
    <citation type="submission" date="2024-05" db="EMBL/GenBank/DDBJ databases">
        <title>Draft Genome Sequences of Flagellimonas sp. MMG031 and Marinobacter sp. MMG032 Isolated from the dinoflagellate Symbiodinium pilosum.</title>
        <authorList>
            <person name="Shikuma N.J."/>
            <person name="Farrell M.V."/>
        </authorList>
    </citation>
    <scope>NUCLEOTIDE SEQUENCE</scope>
    <source>
        <strain evidence="4">MMG031</strain>
    </source>
</reference>
<dbReference type="Pfam" id="PF12969">
    <property type="entry name" value="DUF3857"/>
    <property type="match status" value="1"/>
</dbReference>
<keyword evidence="1" id="KW-0732">Signal</keyword>
<feature type="signal peptide" evidence="1">
    <location>
        <begin position="1"/>
        <end position="19"/>
    </location>
</feature>
<gene>
    <name evidence="4" type="ORF">ABNE31_06275</name>
</gene>
<evidence type="ECO:0000259" key="3">
    <source>
        <dbReference type="Pfam" id="PF12969"/>
    </source>
</evidence>
<dbReference type="SUPFAM" id="SSF54001">
    <property type="entry name" value="Cysteine proteinases"/>
    <property type="match status" value="1"/>
</dbReference>
<accession>A0AAU7N117</accession>
<dbReference type="AlphaFoldDB" id="A0AAU7N117"/>
<dbReference type="InterPro" id="IPR024618">
    <property type="entry name" value="DUF3857"/>
</dbReference>
<dbReference type="InterPro" id="IPR038765">
    <property type="entry name" value="Papain-like_cys_pep_sf"/>
</dbReference>
<proteinExistence type="predicted"/>
<dbReference type="EMBL" id="CP157804">
    <property type="protein sequence ID" value="XBQ24518.1"/>
    <property type="molecule type" value="Genomic_DNA"/>
</dbReference>
<dbReference type="Gene3D" id="2.60.40.3140">
    <property type="match status" value="1"/>
</dbReference>
<dbReference type="Gene3D" id="3.10.620.30">
    <property type="match status" value="1"/>
</dbReference>